<evidence type="ECO:0000256" key="1">
    <source>
        <dbReference type="SAM" id="SignalP"/>
    </source>
</evidence>
<dbReference type="RefSeq" id="WP_025359435.1">
    <property type="nucleotide sequence ID" value="NZ_BAAABQ010000010.1"/>
</dbReference>
<dbReference type="Proteomes" id="UP000517916">
    <property type="component" value="Unassembled WGS sequence"/>
</dbReference>
<keyword evidence="3" id="KW-1185">Reference proteome</keyword>
<proteinExistence type="predicted"/>
<dbReference type="EMBL" id="JACJID010000001">
    <property type="protein sequence ID" value="MBA8922918.1"/>
    <property type="molecule type" value="Genomic_DNA"/>
</dbReference>
<reference evidence="2 3" key="1">
    <citation type="submission" date="2020-08" db="EMBL/GenBank/DDBJ databases">
        <title>Genomic Encyclopedia of Archaeal and Bacterial Type Strains, Phase II (KMG-II): from individual species to whole genera.</title>
        <authorList>
            <person name="Goeker M."/>
        </authorList>
    </citation>
    <scope>NUCLEOTIDE SEQUENCE [LARGE SCALE GENOMIC DNA]</scope>
    <source>
        <strain evidence="2 3">DSM 43850</strain>
    </source>
</reference>
<organism evidence="2 3">
    <name type="scientific">Kutzneria viridogrisea</name>
    <dbReference type="NCBI Taxonomy" id="47990"/>
    <lineage>
        <taxon>Bacteria</taxon>
        <taxon>Bacillati</taxon>
        <taxon>Actinomycetota</taxon>
        <taxon>Actinomycetes</taxon>
        <taxon>Pseudonocardiales</taxon>
        <taxon>Pseudonocardiaceae</taxon>
        <taxon>Kutzneria</taxon>
    </lineage>
</organism>
<gene>
    <name evidence="2" type="ORF">BC739_000115</name>
</gene>
<feature type="signal peptide" evidence="1">
    <location>
        <begin position="1"/>
        <end position="24"/>
    </location>
</feature>
<accession>A0ABR6B7R7</accession>
<evidence type="ECO:0000313" key="3">
    <source>
        <dbReference type="Proteomes" id="UP000517916"/>
    </source>
</evidence>
<protein>
    <submittedName>
        <fullName evidence="2">Uncharacterized protein</fullName>
    </submittedName>
</protein>
<evidence type="ECO:0000313" key="2">
    <source>
        <dbReference type="EMBL" id="MBA8922918.1"/>
    </source>
</evidence>
<sequence>MGRTVIGLLAASALAVTGTASAQAAPTDLSVAYTRPSADYGQLDSVSSHDANSAWATGSTGNSGRPLVVHWDGHTWSEVATPNLPDSALTTVLAVGHAEAWAIGTKAPGLPIVAHGRGADWREVPVPLRAEDQPELTGLTEGWLVGTVLRAGHRLPISLRWNGNAWLEVPVPLPAGVVEGALNAVEAHGPHEVWATGSAVTPDPDGTSHSRIFVTRWDGHAWTPVSTPPVPSLPTGGVASGELLTGPWLVGGNTAFRREIYTFEHWNGHAWELGPAAPTEDDGGAAVNIVRGASAGSPGQLWIAAQQLTGSHRSAPRILRWDGTKWVAYPVPAELLAGSGQGWAVAAGHGGPTWVVVNTQSYRGAGSYASYILRAG</sequence>
<name>A0ABR6B7R7_9PSEU</name>
<keyword evidence="1" id="KW-0732">Signal</keyword>
<comment type="caution">
    <text evidence="2">The sequence shown here is derived from an EMBL/GenBank/DDBJ whole genome shotgun (WGS) entry which is preliminary data.</text>
</comment>
<feature type="chain" id="PRO_5046186073" evidence="1">
    <location>
        <begin position="25"/>
        <end position="376"/>
    </location>
</feature>